<dbReference type="AlphaFoldDB" id="A0A0D4CJ03"/>
<dbReference type="RefSeq" id="WP_006500029.1">
    <property type="nucleotide sequence ID" value="NZ_CP011013.1"/>
</dbReference>
<dbReference type="Proteomes" id="UP000003645">
    <property type="component" value="Chromosome"/>
</dbReference>
<keyword evidence="2" id="KW-1185">Reference proteome</keyword>
<accession>A0A0D4CJ03</accession>
<organism evidence="1 2">
    <name type="scientific">Limosilactobacillus mucosae LM1</name>
    <dbReference type="NCBI Taxonomy" id="1130798"/>
    <lineage>
        <taxon>Bacteria</taxon>
        <taxon>Bacillati</taxon>
        <taxon>Bacillota</taxon>
        <taxon>Bacilli</taxon>
        <taxon>Lactobacillales</taxon>
        <taxon>Lactobacillaceae</taxon>
        <taxon>Limosilactobacillus</taxon>
    </lineage>
</organism>
<gene>
    <name evidence="1" type="ORF">LBLM1_02930</name>
</gene>
<sequence>MVSSYKGTENNEQPKRLILTAKQTTTSYSKYYINGVFRNECAKIDYARRNGTLYRADGIYGELIAIAPEQIIDIIEGQENENQD</sequence>
<evidence type="ECO:0000313" key="1">
    <source>
        <dbReference type="EMBL" id="AJT50127.1"/>
    </source>
</evidence>
<dbReference type="KEGG" id="lmu:LBLM1_02930"/>
<proteinExistence type="predicted"/>
<name>A0A0D4CJ03_LIMMU</name>
<dbReference type="STRING" id="1130798.LBLM1_02930"/>
<dbReference type="HOGENOM" id="CLU_2523364_0_0_9"/>
<reference evidence="1 2" key="1">
    <citation type="journal article" date="2012" name="J. Bacteriol.">
        <title>Genome sequence of Lactobacillus mucosae LM1, isolated from piglet feces.</title>
        <authorList>
            <person name="Lee J.H."/>
            <person name="Valeriano V.D."/>
            <person name="Shin Y.R."/>
            <person name="Chae J.P."/>
            <person name="Kim G.B."/>
            <person name="Ham J.S."/>
            <person name="Chun J."/>
            <person name="Kang D.K."/>
        </authorList>
    </citation>
    <scope>NUCLEOTIDE SEQUENCE [LARGE SCALE GENOMIC DNA]</scope>
    <source>
        <strain evidence="1 2">LM1</strain>
    </source>
</reference>
<dbReference type="EMBL" id="CP011013">
    <property type="protein sequence ID" value="AJT50127.1"/>
    <property type="molecule type" value="Genomic_DNA"/>
</dbReference>
<protein>
    <submittedName>
        <fullName evidence="1">Uncharacterized protein</fullName>
    </submittedName>
</protein>
<evidence type="ECO:0000313" key="2">
    <source>
        <dbReference type="Proteomes" id="UP000003645"/>
    </source>
</evidence>